<dbReference type="EMBL" id="JAYMYQ010000003">
    <property type="protein sequence ID" value="KAK7344074.1"/>
    <property type="molecule type" value="Genomic_DNA"/>
</dbReference>
<keyword evidence="1" id="KW-1133">Transmembrane helix</keyword>
<organism evidence="2 3">
    <name type="scientific">Canavalia gladiata</name>
    <name type="common">Sword bean</name>
    <name type="synonym">Dolichos gladiatus</name>
    <dbReference type="NCBI Taxonomy" id="3824"/>
    <lineage>
        <taxon>Eukaryota</taxon>
        <taxon>Viridiplantae</taxon>
        <taxon>Streptophyta</taxon>
        <taxon>Embryophyta</taxon>
        <taxon>Tracheophyta</taxon>
        <taxon>Spermatophyta</taxon>
        <taxon>Magnoliopsida</taxon>
        <taxon>eudicotyledons</taxon>
        <taxon>Gunneridae</taxon>
        <taxon>Pentapetalae</taxon>
        <taxon>rosids</taxon>
        <taxon>fabids</taxon>
        <taxon>Fabales</taxon>
        <taxon>Fabaceae</taxon>
        <taxon>Papilionoideae</taxon>
        <taxon>50 kb inversion clade</taxon>
        <taxon>NPAAA clade</taxon>
        <taxon>indigoferoid/millettioid clade</taxon>
        <taxon>Phaseoleae</taxon>
        <taxon>Canavalia</taxon>
    </lineage>
</organism>
<protein>
    <submittedName>
        <fullName evidence="2">Uncharacterized protein</fullName>
    </submittedName>
</protein>
<evidence type="ECO:0000256" key="1">
    <source>
        <dbReference type="SAM" id="Phobius"/>
    </source>
</evidence>
<gene>
    <name evidence="2" type="ORF">VNO77_13319</name>
</gene>
<feature type="transmembrane region" description="Helical" evidence="1">
    <location>
        <begin position="45"/>
        <end position="64"/>
    </location>
</feature>
<dbReference type="AlphaFoldDB" id="A0AAN9QQ76"/>
<name>A0AAN9QQ76_CANGL</name>
<comment type="caution">
    <text evidence="2">The sequence shown here is derived from an EMBL/GenBank/DDBJ whole genome shotgun (WGS) entry which is preliminary data.</text>
</comment>
<keyword evidence="3" id="KW-1185">Reference proteome</keyword>
<proteinExistence type="predicted"/>
<keyword evidence="1" id="KW-0812">Transmembrane</keyword>
<reference evidence="2 3" key="1">
    <citation type="submission" date="2024-01" db="EMBL/GenBank/DDBJ databases">
        <title>The genomes of 5 underutilized Papilionoideae crops provide insights into root nodulation and disease resistanc.</title>
        <authorList>
            <person name="Jiang F."/>
        </authorList>
    </citation>
    <scope>NUCLEOTIDE SEQUENCE [LARGE SCALE GENOMIC DNA]</scope>
    <source>
        <strain evidence="2">LVBAO_FW01</strain>
        <tissue evidence="2">Leaves</tissue>
    </source>
</reference>
<accession>A0AAN9QQ76</accession>
<sequence length="87" mass="10172">MPCASAKHVKFGEKDYGINLVKYRKVEHEKFNQPKKTLIYRNRTVLFTIFVYTIEYLTCSPVLFNPFPTSFSNSHSLTEYTQSVSKL</sequence>
<evidence type="ECO:0000313" key="3">
    <source>
        <dbReference type="Proteomes" id="UP001367508"/>
    </source>
</evidence>
<keyword evidence="1" id="KW-0472">Membrane</keyword>
<dbReference type="Proteomes" id="UP001367508">
    <property type="component" value="Unassembled WGS sequence"/>
</dbReference>
<evidence type="ECO:0000313" key="2">
    <source>
        <dbReference type="EMBL" id="KAK7344074.1"/>
    </source>
</evidence>